<dbReference type="EMBL" id="CAAALY010015859">
    <property type="protein sequence ID" value="VEL12795.1"/>
    <property type="molecule type" value="Genomic_DNA"/>
</dbReference>
<accession>A0A3S5B481</accession>
<reference evidence="1" key="1">
    <citation type="submission" date="2018-11" db="EMBL/GenBank/DDBJ databases">
        <authorList>
            <consortium name="Pathogen Informatics"/>
        </authorList>
    </citation>
    <scope>NUCLEOTIDE SEQUENCE</scope>
</reference>
<sequence length="94" mass="10099">MPVLRVFLEVDLSSECLSPNVEAKRLALINRLIDLTPNVTALQYQKPSSRSPTSALVTLASSIPPSPPPVFCQLDHDRLVTSEASNRSLLGSAG</sequence>
<protein>
    <submittedName>
        <fullName evidence="1">Uncharacterized protein</fullName>
    </submittedName>
</protein>
<evidence type="ECO:0000313" key="2">
    <source>
        <dbReference type="Proteomes" id="UP000784294"/>
    </source>
</evidence>
<dbReference type="AlphaFoldDB" id="A0A3S5B481"/>
<dbReference type="Proteomes" id="UP000784294">
    <property type="component" value="Unassembled WGS sequence"/>
</dbReference>
<gene>
    <name evidence="1" type="ORF">PXEA_LOCUS6235</name>
</gene>
<name>A0A3S5B481_9PLAT</name>
<keyword evidence="2" id="KW-1185">Reference proteome</keyword>
<proteinExistence type="predicted"/>
<organism evidence="1 2">
    <name type="scientific">Protopolystoma xenopodis</name>
    <dbReference type="NCBI Taxonomy" id="117903"/>
    <lineage>
        <taxon>Eukaryota</taxon>
        <taxon>Metazoa</taxon>
        <taxon>Spiralia</taxon>
        <taxon>Lophotrochozoa</taxon>
        <taxon>Platyhelminthes</taxon>
        <taxon>Monogenea</taxon>
        <taxon>Polyopisthocotylea</taxon>
        <taxon>Polystomatidea</taxon>
        <taxon>Polystomatidae</taxon>
        <taxon>Protopolystoma</taxon>
    </lineage>
</organism>
<comment type="caution">
    <text evidence="1">The sequence shown here is derived from an EMBL/GenBank/DDBJ whole genome shotgun (WGS) entry which is preliminary data.</text>
</comment>
<evidence type="ECO:0000313" key="1">
    <source>
        <dbReference type="EMBL" id="VEL12795.1"/>
    </source>
</evidence>